<dbReference type="EMBL" id="RCMK01000090">
    <property type="protein sequence ID" value="KAG2949462.1"/>
    <property type="molecule type" value="Genomic_DNA"/>
</dbReference>
<sequence length="121" mass="12697">MSREDVLRHDGEEMLLVLGANSEMNVQERIKASMLDAFLGLSSIVSSGPSEPGPNGAYLQGWLDHPVKSGYTAVGDSHPTAVTGASGVATASSETGLDRFDEATKEREVPASAAVNNTELH</sequence>
<evidence type="ECO:0000256" key="1">
    <source>
        <dbReference type="SAM" id="MobiDB-lite"/>
    </source>
</evidence>
<reference evidence="2" key="1">
    <citation type="submission" date="2018-10" db="EMBL/GenBank/DDBJ databases">
        <title>Effector identification in a new, highly contiguous assembly of the strawberry crown rot pathogen Phytophthora cactorum.</title>
        <authorList>
            <person name="Armitage A.D."/>
            <person name="Nellist C.F."/>
            <person name="Bates H."/>
            <person name="Vickerstaff R.J."/>
            <person name="Harrison R.J."/>
        </authorList>
    </citation>
    <scope>NUCLEOTIDE SEQUENCE</scope>
    <source>
        <strain evidence="2">4040</strain>
    </source>
</reference>
<protein>
    <submittedName>
        <fullName evidence="2">Uncharacterized protein</fullName>
    </submittedName>
</protein>
<gene>
    <name evidence="2" type="ORF">PC117_g5207</name>
</gene>
<evidence type="ECO:0000313" key="2">
    <source>
        <dbReference type="EMBL" id="KAG2949462.1"/>
    </source>
</evidence>
<dbReference type="Proteomes" id="UP000736787">
    <property type="component" value="Unassembled WGS sequence"/>
</dbReference>
<feature type="compositionally biased region" description="Low complexity" evidence="1">
    <location>
        <begin position="84"/>
        <end position="95"/>
    </location>
</feature>
<evidence type="ECO:0000313" key="3">
    <source>
        <dbReference type="Proteomes" id="UP000736787"/>
    </source>
</evidence>
<dbReference type="AlphaFoldDB" id="A0A8T1E574"/>
<feature type="region of interest" description="Disordered" evidence="1">
    <location>
        <begin position="84"/>
        <end position="121"/>
    </location>
</feature>
<comment type="caution">
    <text evidence="2">The sequence shown here is derived from an EMBL/GenBank/DDBJ whole genome shotgun (WGS) entry which is preliminary data.</text>
</comment>
<proteinExistence type="predicted"/>
<name>A0A8T1E574_9STRA</name>
<accession>A0A8T1E574</accession>
<feature type="compositionally biased region" description="Basic and acidic residues" evidence="1">
    <location>
        <begin position="96"/>
        <end position="109"/>
    </location>
</feature>
<organism evidence="2 3">
    <name type="scientific">Phytophthora cactorum</name>
    <dbReference type="NCBI Taxonomy" id="29920"/>
    <lineage>
        <taxon>Eukaryota</taxon>
        <taxon>Sar</taxon>
        <taxon>Stramenopiles</taxon>
        <taxon>Oomycota</taxon>
        <taxon>Peronosporomycetes</taxon>
        <taxon>Peronosporales</taxon>
        <taxon>Peronosporaceae</taxon>
        <taxon>Phytophthora</taxon>
    </lineage>
</organism>